<reference evidence="2 3" key="1">
    <citation type="journal article" date="2019" name="Nat. Microbiol.">
        <title>Wide diversity of methane and short-chain alkane metabolisms in uncultured archaea.</title>
        <authorList>
            <person name="Borrel G."/>
            <person name="Adam P.S."/>
            <person name="McKay L.J."/>
            <person name="Chen L.X."/>
            <person name="Sierra-Garcia I.N."/>
            <person name="Sieber C.M."/>
            <person name="Letourneur Q."/>
            <person name="Ghozlane A."/>
            <person name="Andersen G.L."/>
            <person name="Li W.J."/>
            <person name="Hallam S.J."/>
            <person name="Muyzer G."/>
            <person name="de Oliveira V.M."/>
            <person name="Inskeep W.P."/>
            <person name="Banfield J.F."/>
            <person name="Gribaldo S."/>
        </authorList>
    </citation>
    <scope>NUCLEOTIDE SEQUENCE [LARGE SCALE GENOMIC DNA]</scope>
    <source>
        <strain evidence="2">NM1a</strain>
    </source>
</reference>
<dbReference type="Proteomes" id="UP000317158">
    <property type="component" value="Unassembled WGS sequence"/>
</dbReference>
<dbReference type="EMBL" id="RXIF01000001">
    <property type="protein sequence ID" value="RZN65645.1"/>
    <property type="molecule type" value="Genomic_DNA"/>
</dbReference>
<comment type="caution">
    <text evidence="2">The sequence shown here is derived from an EMBL/GenBank/DDBJ whole genome shotgun (WGS) entry which is preliminary data.</text>
</comment>
<keyword evidence="1" id="KW-1133">Transmembrane helix</keyword>
<organism evidence="2 3">
    <name type="scientific">Methanoliparum thermophilum</name>
    <dbReference type="NCBI Taxonomy" id="2491083"/>
    <lineage>
        <taxon>Archaea</taxon>
        <taxon>Methanobacteriati</taxon>
        <taxon>Methanobacteriota</taxon>
        <taxon>Candidatus Methanoliparia</taxon>
        <taxon>Candidatus Methanoliparales</taxon>
        <taxon>Candidatus Methanoliparaceae</taxon>
        <taxon>Candidatus Methanoliparum</taxon>
    </lineage>
</organism>
<dbReference type="SUPFAM" id="SSF54211">
    <property type="entry name" value="Ribosomal protein S5 domain 2-like"/>
    <property type="match status" value="1"/>
</dbReference>
<protein>
    <recommendedName>
        <fullName evidence="4">Lon proteolytic domain-containing protein</fullName>
    </recommendedName>
</protein>
<keyword evidence="1" id="KW-0472">Membrane</keyword>
<evidence type="ECO:0000313" key="2">
    <source>
        <dbReference type="EMBL" id="RZN65645.1"/>
    </source>
</evidence>
<evidence type="ECO:0000256" key="1">
    <source>
        <dbReference type="SAM" id="Phobius"/>
    </source>
</evidence>
<evidence type="ECO:0000313" key="3">
    <source>
        <dbReference type="Proteomes" id="UP000317158"/>
    </source>
</evidence>
<keyword evidence="1" id="KW-0812">Transmembrane</keyword>
<gene>
    <name evidence="2" type="ORF">EF806_00225</name>
</gene>
<dbReference type="AlphaFoldDB" id="A0A520KU48"/>
<sequence length="189" mass="20352">MSERKITYAILIIVILVVSILSIYISPLTSLSLKDFHLNQPANASIKIVGVTEEGEGVVSTLTVEIKPGNGRILMDTNVLTGFYTQYSLKKAVQVAENITKFSVDSENTEAIDGESAGAAIDGYEIPEDITITGIINEDGTIGHVGSLFEKAEAAVKSGINLFLLPDGQSNVVIYRPLYKIDFLVDSSL</sequence>
<evidence type="ECO:0008006" key="4">
    <source>
        <dbReference type="Google" id="ProtNLM"/>
    </source>
</evidence>
<dbReference type="InterPro" id="IPR020568">
    <property type="entry name" value="Ribosomal_Su5_D2-typ_SF"/>
</dbReference>
<dbReference type="InterPro" id="IPR014721">
    <property type="entry name" value="Ribsml_uS5_D2-typ_fold_subgr"/>
</dbReference>
<feature type="transmembrane region" description="Helical" evidence="1">
    <location>
        <begin position="6"/>
        <end position="25"/>
    </location>
</feature>
<proteinExistence type="predicted"/>
<dbReference type="Gene3D" id="3.30.230.10">
    <property type="match status" value="1"/>
</dbReference>
<name>A0A520KU48_METT2</name>
<accession>A0A520KU48</accession>